<dbReference type="InterPro" id="IPR010133">
    <property type="entry name" value="Bacteriocin_signal_seq"/>
</dbReference>
<proteinExistence type="predicted"/>
<comment type="caution">
    <text evidence="1">The sequence shown here is derived from an EMBL/GenBank/DDBJ whole genome shotgun (WGS) entry which is preliminary data.</text>
</comment>
<accession>A0A543EBG0</accession>
<evidence type="ECO:0000313" key="1">
    <source>
        <dbReference type="EMBL" id="TQM18928.1"/>
    </source>
</evidence>
<keyword evidence="2" id="KW-1185">Reference proteome</keyword>
<name>A0A543EBG0_9FLAO</name>
<dbReference type="NCBIfam" id="TIGR01847">
    <property type="entry name" value="bacteriocin_sig"/>
    <property type="match status" value="1"/>
</dbReference>
<dbReference type="NCBIfam" id="NF047798">
    <property type="entry name" value="leader_Chryseo"/>
    <property type="match status" value="1"/>
</dbReference>
<reference evidence="1 2" key="1">
    <citation type="submission" date="2019-06" db="EMBL/GenBank/DDBJ databases">
        <title>Sorghum-associated microbial communities from plants grown in Nebraska, USA.</title>
        <authorList>
            <person name="Schachtman D."/>
        </authorList>
    </citation>
    <scope>NUCLEOTIDE SEQUENCE [LARGE SCALE GENOMIC DNA]</scope>
    <source>
        <strain evidence="1 2">110</strain>
    </source>
</reference>
<dbReference type="Proteomes" id="UP000316437">
    <property type="component" value="Unassembled WGS sequence"/>
</dbReference>
<dbReference type="RefSeq" id="WP_142018236.1">
    <property type="nucleotide sequence ID" value="NZ_VFPD01000002.1"/>
</dbReference>
<evidence type="ECO:0000313" key="2">
    <source>
        <dbReference type="Proteomes" id="UP000316437"/>
    </source>
</evidence>
<dbReference type="InterPro" id="IPR058074">
    <property type="entry name" value="Bacteriocin-like"/>
</dbReference>
<protein>
    <submittedName>
        <fullName evidence="1">Bacteriocin-like protein</fullName>
    </submittedName>
</protein>
<sequence length="53" mass="5775">MKKLKNQKKLSKKALKNITGGNGPGICWEGLCRVRGTDDEYTIGPLDSTGFCC</sequence>
<dbReference type="EMBL" id="VFPD01000002">
    <property type="protein sequence ID" value="TQM18928.1"/>
    <property type="molecule type" value="Genomic_DNA"/>
</dbReference>
<dbReference type="AlphaFoldDB" id="A0A543EBG0"/>
<gene>
    <name evidence="1" type="ORF">FB551_3323</name>
</gene>
<organism evidence="1 2">
    <name type="scientific">Chryseobacterium aquifrigidense</name>
    <dbReference type="NCBI Taxonomy" id="558021"/>
    <lineage>
        <taxon>Bacteria</taxon>
        <taxon>Pseudomonadati</taxon>
        <taxon>Bacteroidota</taxon>
        <taxon>Flavobacteriia</taxon>
        <taxon>Flavobacteriales</taxon>
        <taxon>Weeksellaceae</taxon>
        <taxon>Chryseobacterium group</taxon>
        <taxon>Chryseobacterium</taxon>
    </lineage>
</organism>